<evidence type="ECO:0000256" key="3">
    <source>
        <dbReference type="ARBA" id="ARBA00022840"/>
    </source>
</evidence>
<keyword evidence="2" id="KW-0547">Nucleotide-binding</keyword>
<evidence type="ECO:0000259" key="4">
    <source>
        <dbReference type="SMART" id="SM01096"/>
    </source>
</evidence>
<dbReference type="Gene3D" id="1.10.1030.10">
    <property type="entry name" value="Carbamoyl-phosphate synthetase, large subunit oligomerisation domain"/>
    <property type="match status" value="1"/>
</dbReference>
<evidence type="ECO:0000256" key="1">
    <source>
        <dbReference type="ARBA" id="ARBA00022598"/>
    </source>
</evidence>
<dbReference type="GO" id="GO:0005737">
    <property type="term" value="C:cytoplasm"/>
    <property type="evidence" value="ECO:0007669"/>
    <property type="project" value="TreeGrafter"/>
</dbReference>
<evidence type="ECO:0000256" key="2">
    <source>
        <dbReference type="ARBA" id="ARBA00022741"/>
    </source>
</evidence>
<keyword evidence="3" id="KW-0067">ATP-binding</keyword>
<proteinExistence type="predicted"/>
<dbReference type="GO" id="GO:0005524">
    <property type="term" value="F:ATP binding"/>
    <property type="evidence" value="ECO:0007669"/>
    <property type="project" value="UniProtKB-KW"/>
</dbReference>
<dbReference type="PANTHER" id="PTHR11405">
    <property type="entry name" value="CARBAMOYLTRANSFERASE FAMILY MEMBER"/>
    <property type="match status" value="1"/>
</dbReference>
<protein>
    <submittedName>
        <fullName evidence="5">Carbamoyl-phosphate synthase large chain</fullName>
        <ecNumber evidence="5">6.3.5.5</ecNumber>
    </submittedName>
</protein>
<dbReference type="Pfam" id="PF02787">
    <property type="entry name" value="CPSase_L_D3"/>
    <property type="match status" value="1"/>
</dbReference>
<keyword evidence="1 5" id="KW-0436">Ligase</keyword>
<reference evidence="5 6" key="1">
    <citation type="submission" date="2018-06" db="EMBL/GenBank/DDBJ databases">
        <authorList>
            <consortium name="Pathogen Informatics"/>
            <person name="Doyle S."/>
        </authorList>
    </citation>
    <scope>NUCLEOTIDE SEQUENCE [LARGE SCALE GENOMIC DNA]</scope>
    <source>
        <strain evidence="5 6">NCTC8261</strain>
    </source>
</reference>
<dbReference type="SMART" id="SM01096">
    <property type="entry name" value="CPSase_L_D3"/>
    <property type="match status" value="1"/>
</dbReference>
<dbReference type="InterPro" id="IPR005480">
    <property type="entry name" value="CPSase_lsu_oligo"/>
</dbReference>
<dbReference type="SUPFAM" id="SSF48108">
    <property type="entry name" value="Carbamoyl phosphate synthetase, large subunit connection domain"/>
    <property type="match status" value="1"/>
</dbReference>
<gene>
    <name evidence="5" type="primary">carB_2</name>
    <name evidence="5" type="ORF">NCTC8261_06111</name>
</gene>
<organism evidence="5 6">
    <name type="scientific">Salmonella enterica I</name>
    <dbReference type="NCBI Taxonomy" id="59201"/>
    <lineage>
        <taxon>Bacteria</taxon>
        <taxon>Pseudomonadati</taxon>
        <taxon>Pseudomonadota</taxon>
        <taxon>Gammaproteobacteria</taxon>
        <taxon>Enterobacterales</taxon>
        <taxon>Enterobacteriaceae</taxon>
        <taxon>Salmonella</taxon>
    </lineage>
</organism>
<dbReference type="EMBL" id="UGXT01000002">
    <property type="protein sequence ID" value="SUH39741.1"/>
    <property type="molecule type" value="Genomic_DNA"/>
</dbReference>
<dbReference type="InterPro" id="IPR036897">
    <property type="entry name" value="CarbamoylP_synth_lsu_oligo_sf"/>
</dbReference>
<dbReference type="Gene3D" id="3.30.470.20">
    <property type="entry name" value="ATP-grasp fold, B domain"/>
    <property type="match status" value="1"/>
</dbReference>
<dbReference type="Proteomes" id="UP000254712">
    <property type="component" value="Unassembled WGS sequence"/>
</dbReference>
<sequence length="137" mass="15192">MKSVGEVMAIGRTQQESLQKALRGLEVGATGFDPKVSLDDPEALTKIRRELKDAGADRIWYIADASAQASPVDGVFNLTNIDRWFLVQIEELVRLEEKVAESRDYRPQRRLPASAQAQRFCRCASGETGGRTRSGNP</sequence>
<name>A0A379X157_SALET</name>
<evidence type="ECO:0000313" key="5">
    <source>
        <dbReference type="EMBL" id="SUH39741.1"/>
    </source>
</evidence>
<dbReference type="GO" id="GO:0004088">
    <property type="term" value="F:carbamoyl-phosphate synthase (glutamine-hydrolyzing) activity"/>
    <property type="evidence" value="ECO:0007669"/>
    <property type="project" value="UniProtKB-EC"/>
</dbReference>
<accession>A0A379X157</accession>
<feature type="domain" description="Carbamoyl-phosphate synthetase large subunit oligomerisation" evidence="4">
    <location>
        <begin position="47"/>
        <end position="105"/>
    </location>
</feature>
<dbReference type="EC" id="6.3.5.5" evidence="5"/>
<dbReference type="GO" id="GO:0006541">
    <property type="term" value="P:glutamine metabolic process"/>
    <property type="evidence" value="ECO:0007669"/>
    <property type="project" value="TreeGrafter"/>
</dbReference>
<dbReference type="PANTHER" id="PTHR11405:SF53">
    <property type="entry name" value="CARBAMOYL-PHOSPHATE SYNTHASE [AMMONIA], MITOCHONDRIAL"/>
    <property type="match status" value="1"/>
</dbReference>
<evidence type="ECO:0000313" key="6">
    <source>
        <dbReference type="Proteomes" id="UP000254712"/>
    </source>
</evidence>
<dbReference type="AlphaFoldDB" id="A0A379X157"/>